<dbReference type="CDD" id="cd00060">
    <property type="entry name" value="FHA"/>
    <property type="match status" value="1"/>
</dbReference>
<dbReference type="InterPro" id="IPR008984">
    <property type="entry name" value="SMAD_FHA_dom_sf"/>
</dbReference>
<feature type="domain" description="FHA" evidence="3">
    <location>
        <begin position="176"/>
        <end position="226"/>
    </location>
</feature>
<feature type="region of interest" description="Disordered" evidence="2">
    <location>
        <begin position="180"/>
        <end position="205"/>
    </location>
</feature>
<dbReference type="EMBL" id="JACCBU010000001">
    <property type="protein sequence ID" value="NYE75211.1"/>
    <property type="molecule type" value="Genomic_DNA"/>
</dbReference>
<evidence type="ECO:0000256" key="2">
    <source>
        <dbReference type="SAM" id="MobiDB-lite"/>
    </source>
</evidence>
<evidence type="ECO:0000313" key="4">
    <source>
        <dbReference type="EMBL" id="NYE75211.1"/>
    </source>
</evidence>
<dbReference type="GO" id="GO:0005840">
    <property type="term" value="C:ribosome"/>
    <property type="evidence" value="ECO:0007669"/>
    <property type="project" value="UniProtKB-KW"/>
</dbReference>
<dbReference type="RefSeq" id="WP_179757755.1">
    <property type="nucleotide sequence ID" value="NZ_JACCBU010000001.1"/>
</dbReference>
<sequence length="273" mass="27972">MTVTCPDGHVSTSDDYCDVCGAPIVASGGAEATPAPAQPAASSGTPASGTSAPATEVECPNCSVPNPPEALFCEACGYDFTTGTMPRTAEPGDSGGTGGESGEGGSGDGDDQAGLGDQGGTASTGPAGPDDQQAAGSFDWVAEVWIDPDWYAAQQSPDPLPSAGPPEIVPLRAKSILIGRTSRSRNIHPDLPCENDTGVSRRQSQLTTDGTRWWVEDLDSSNGTFVGSASGPLPEQPIPVGPKHELDSDDRIYLGAWTRIVIREATEDEKTAG</sequence>
<dbReference type="Proteomes" id="UP000569914">
    <property type="component" value="Unassembled WGS sequence"/>
</dbReference>
<gene>
    <name evidence="4" type="ORF">BKA15_006540</name>
</gene>
<proteinExistence type="predicted"/>
<feature type="region of interest" description="Disordered" evidence="2">
    <location>
        <begin position="29"/>
        <end position="60"/>
    </location>
</feature>
<dbReference type="SMART" id="SM00240">
    <property type="entry name" value="FHA"/>
    <property type="match status" value="1"/>
</dbReference>
<keyword evidence="4" id="KW-0687">Ribonucleoprotein</keyword>
<keyword evidence="4" id="KW-0689">Ribosomal protein</keyword>
<feature type="compositionally biased region" description="Gly residues" evidence="2">
    <location>
        <begin position="93"/>
        <end position="107"/>
    </location>
</feature>
<evidence type="ECO:0000259" key="3">
    <source>
        <dbReference type="PROSITE" id="PS50006"/>
    </source>
</evidence>
<evidence type="ECO:0000313" key="5">
    <source>
        <dbReference type="Proteomes" id="UP000569914"/>
    </source>
</evidence>
<feature type="region of interest" description="Disordered" evidence="2">
    <location>
        <begin position="84"/>
        <end position="134"/>
    </location>
</feature>
<evidence type="ECO:0000256" key="1">
    <source>
        <dbReference type="ARBA" id="ARBA00022553"/>
    </source>
</evidence>
<feature type="compositionally biased region" description="Low complexity" evidence="2">
    <location>
        <begin position="29"/>
        <end position="55"/>
    </location>
</feature>
<protein>
    <submittedName>
        <fullName evidence="4">Ribosomal protein S27E</fullName>
    </submittedName>
</protein>
<dbReference type="AlphaFoldDB" id="A0A7Y9LGH8"/>
<name>A0A7Y9LGH8_9ACTN</name>
<dbReference type="Pfam" id="PF00498">
    <property type="entry name" value="FHA"/>
    <property type="match status" value="1"/>
</dbReference>
<keyword evidence="5" id="KW-1185">Reference proteome</keyword>
<dbReference type="InterPro" id="IPR000253">
    <property type="entry name" value="FHA_dom"/>
</dbReference>
<dbReference type="PROSITE" id="PS50006">
    <property type="entry name" value="FHA_DOMAIN"/>
    <property type="match status" value="1"/>
</dbReference>
<comment type="caution">
    <text evidence="4">The sequence shown here is derived from an EMBL/GenBank/DDBJ whole genome shotgun (WGS) entry which is preliminary data.</text>
</comment>
<organism evidence="4 5">
    <name type="scientific">Microlunatus parietis</name>
    <dbReference type="NCBI Taxonomy" id="682979"/>
    <lineage>
        <taxon>Bacteria</taxon>
        <taxon>Bacillati</taxon>
        <taxon>Actinomycetota</taxon>
        <taxon>Actinomycetes</taxon>
        <taxon>Propionibacteriales</taxon>
        <taxon>Propionibacteriaceae</taxon>
        <taxon>Microlunatus</taxon>
    </lineage>
</organism>
<keyword evidence="1" id="KW-0597">Phosphoprotein</keyword>
<dbReference type="Gene3D" id="2.60.200.20">
    <property type="match status" value="1"/>
</dbReference>
<dbReference type="SUPFAM" id="SSF49879">
    <property type="entry name" value="SMAD/FHA domain"/>
    <property type="match status" value="1"/>
</dbReference>
<reference evidence="4 5" key="1">
    <citation type="submission" date="2020-07" db="EMBL/GenBank/DDBJ databases">
        <title>Sequencing the genomes of 1000 actinobacteria strains.</title>
        <authorList>
            <person name="Klenk H.-P."/>
        </authorList>
    </citation>
    <scope>NUCLEOTIDE SEQUENCE [LARGE SCALE GENOMIC DNA]</scope>
    <source>
        <strain evidence="4 5">DSM 22083</strain>
    </source>
</reference>
<accession>A0A7Y9LGH8</accession>